<evidence type="ECO:0000256" key="7">
    <source>
        <dbReference type="ARBA" id="ARBA00022759"/>
    </source>
</evidence>
<evidence type="ECO:0000256" key="9">
    <source>
        <dbReference type="ARBA" id="ARBA00022801"/>
    </source>
</evidence>
<evidence type="ECO:0000256" key="6">
    <source>
        <dbReference type="ARBA" id="ARBA00022723"/>
    </source>
</evidence>
<evidence type="ECO:0000259" key="15">
    <source>
        <dbReference type="SMART" id="SM00485"/>
    </source>
</evidence>
<dbReference type="PROSITE" id="PS00842">
    <property type="entry name" value="XPG_2"/>
    <property type="match status" value="1"/>
</dbReference>
<dbReference type="InterPro" id="IPR003903">
    <property type="entry name" value="UIM_dom"/>
</dbReference>
<dbReference type="GO" id="GO:0005634">
    <property type="term" value="C:nucleus"/>
    <property type="evidence" value="ECO:0007669"/>
    <property type="project" value="UniProtKB-SubCell"/>
</dbReference>
<dbReference type="InterPro" id="IPR019974">
    <property type="entry name" value="XPG_CS"/>
</dbReference>
<comment type="similarity">
    <text evidence="3">Belongs to the XPG/RAD2 endonuclease family. XPG subfamily.</text>
</comment>
<evidence type="ECO:0000256" key="13">
    <source>
        <dbReference type="SAM" id="MobiDB-lite"/>
    </source>
</evidence>
<dbReference type="Gene3D" id="3.40.50.1010">
    <property type="entry name" value="5'-nuclease"/>
    <property type="match status" value="2"/>
</dbReference>
<proteinExistence type="inferred from homology"/>
<sequence length="1067" mass="119796">MGVTGLWRLIEPSGQPVPLQTLDNKVLAVDVSIWLHQAIKGFQNAQGGTLPNAHLLGIYHRICKLLFFGIKPVVIFDGGVPSLKQETIYKRANKRAKNLNEADTIHKQLVSALLKHTAINKILSEESKINLVINSAKEKGEDLYKLPPTDFESTVSEEESTTSVDSSPTKHWDLHTIDEKSVHFKALPADVRHDILTDLKETRKQSSWGRLHELPKKSDDFSGFQMKRLLKRYSVQVSLEEAEKEMGGRSLSLAELETLLNDQGVITGDSVGKHIASDESKKYLLIKDLKKAINDAKRNAEVTTLENVPKEEQTKEESTKENPTKADKEFEEDLELAIQLSLQDTPSTSQETSSSSQKGCKQKQRKRNNFSFLQDFDDADFPSSSESEEDCSKPSNANKVLDSVKNYMVEYSGLTPNEVAKIMSGEVTANKSEKPKSALNDDAVIVQNSKLPSVTIEVDEHITIEDNGSSDSPEELVEDEHAKETPKGDMTHSFEIVSKSVEDVPQESASAKLPSTTVEVEEGSTTEVGPVDGKAAEFAYDVSSDSAEEFVEVEETPKEDTKNLFEIVIQPEKSVEDDLFSDVFSSNEVSANKNLPGKVNLKKLTAPLPVESEGDRNQGANEATTNQVQDDHTVQNRVTSEELREIRQDLEDQNIELLTDQLTKERMANSLSEQIVQETQDLLRLFGVPYIVAPMEAEAQCAFLEIINLTDGTITDDSDIWLFGGKTVYKNFFNQQKHVMEFRAERIQEHYKLTREQMILLALLVGSDYTIGIQGIGPVTALEILGAFPPPKKLLENSYNYQQLAAGLEEFRKWLCKEKVGGLGRTGLRTKLKNVAINEGFPNLNVIRAYLEPNIDSSGEAFSWGKPNERALVEYAKRKFGWPPEKSENILKPVLKKQNETQSQKSIKDYFKTKHKITGGDIENKMSKRVKRAVDTIENGDKEEKKKRQKRKQRKTPEENDHLSSDEDVQALRKSKAQTRTKVKQIRDDIEKQVAVAKPPRAVTKAQLHKKEVIPQKQRDKADALRSKIKAIEVFRKSRKGPGYVEPRKMKKRAAKEDAELSESSSD</sequence>
<dbReference type="GO" id="GO:0046872">
    <property type="term" value="F:metal ion binding"/>
    <property type="evidence" value="ECO:0007669"/>
    <property type="project" value="UniProtKB-KW"/>
</dbReference>
<dbReference type="InterPro" id="IPR001044">
    <property type="entry name" value="XPG/Rad2_eukaryotes"/>
</dbReference>
<feature type="region of interest" description="Disordered" evidence="13">
    <location>
        <begin position="465"/>
        <end position="487"/>
    </location>
</feature>
<keyword evidence="12" id="KW-0539">Nucleus</keyword>
<feature type="domain" description="XPG-I" evidence="14">
    <location>
        <begin position="684"/>
        <end position="753"/>
    </location>
</feature>
<comment type="subcellular location">
    <subcellularLocation>
        <location evidence="2">Nucleus</location>
    </subcellularLocation>
</comment>
<dbReference type="CDD" id="cd09904">
    <property type="entry name" value="H3TH_XPG"/>
    <property type="match status" value="1"/>
</dbReference>
<feature type="region of interest" description="Disordered" evidence="13">
    <location>
        <begin position="502"/>
        <end position="530"/>
    </location>
</feature>
<dbReference type="SMART" id="SM00279">
    <property type="entry name" value="HhH2"/>
    <property type="match status" value="1"/>
</dbReference>
<keyword evidence="7" id="KW-0255">Endonuclease</keyword>
<keyword evidence="11" id="KW-0234">DNA repair</keyword>
<feature type="region of interest" description="Disordered" evidence="13">
    <location>
        <begin position="147"/>
        <end position="169"/>
    </location>
</feature>
<evidence type="ECO:0000256" key="1">
    <source>
        <dbReference type="ARBA" id="ARBA00001946"/>
    </source>
</evidence>
<dbReference type="PROSITE" id="PS50330">
    <property type="entry name" value="UIM"/>
    <property type="match status" value="1"/>
</dbReference>
<dbReference type="GO" id="GO:0003697">
    <property type="term" value="F:single-stranded DNA binding"/>
    <property type="evidence" value="ECO:0007669"/>
    <property type="project" value="InterPro"/>
</dbReference>
<evidence type="ECO:0000256" key="2">
    <source>
        <dbReference type="ARBA" id="ARBA00004123"/>
    </source>
</evidence>
<name>A0A1Y1LR17_PHOPY</name>
<dbReference type="InterPro" id="IPR036279">
    <property type="entry name" value="5-3_exonuclease_C_sf"/>
</dbReference>
<feature type="domain" description="XPG N-terminal" evidence="15">
    <location>
        <begin position="1"/>
        <end position="98"/>
    </location>
</feature>
<feature type="compositionally biased region" description="Polar residues" evidence="13">
    <location>
        <begin position="618"/>
        <end position="628"/>
    </location>
</feature>
<dbReference type="SMART" id="SM00484">
    <property type="entry name" value="XPGI"/>
    <property type="match status" value="1"/>
</dbReference>
<keyword evidence="8" id="KW-0227">DNA damage</keyword>
<evidence type="ECO:0000256" key="10">
    <source>
        <dbReference type="ARBA" id="ARBA00022842"/>
    </source>
</evidence>
<feature type="region of interest" description="Disordered" evidence="13">
    <location>
        <begin position="303"/>
        <end position="330"/>
    </location>
</feature>
<feature type="region of interest" description="Disordered" evidence="13">
    <location>
        <begin position="1039"/>
        <end position="1067"/>
    </location>
</feature>
<keyword evidence="5" id="KW-0540">Nuclease</keyword>
<dbReference type="InterPro" id="IPR029060">
    <property type="entry name" value="PIN-like_dom_sf"/>
</dbReference>
<feature type="region of interest" description="Disordered" evidence="13">
    <location>
        <begin position="921"/>
        <end position="984"/>
    </location>
</feature>
<reference evidence="16" key="1">
    <citation type="journal article" date="2016" name="Sci. Rep.">
        <title>Molecular characterization of firefly nuptial gifts: a multi-omics approach sheds light on postcopulatory sexual selection.</title>
        <authorList>
            <person name="Al-Wathiqui N."/>
            <person name="Fallon T.R."/>
            <person name="South A."/>
            <person name="Weng J.K."/>
            <person name="Lewis S.M."/>
        </authorList>
    </citation>
    <scope>NUCLEOTIDE SEQUENCE</scope>
</reference>
<dbReference type="InterPro" id="IPR006086">
    <property type="entry name" value="XPG-I_dom"/>
</dbReference>
<dbReference type="PRINTS" id="PR00066">
    <property type="entry name" value="XRODRMPGMNTG"/>
</dbReference>
<keyword evidence="10" id="KW-0460">Magnesium</keyword>
<protein>
    <submittedName>
        <fullName evidence="16">Uncharacterized protein</fullName>
    </submittedName>
</protein>
<feature type="region of interest" description="Disordered" evidence="13">
    <location>
        <begin position="343"/>
        <end position="397"/>
    </location>
</feature>
<dbReference type="SMART" id="SM00485">
    <property type="entry name" value="XPGN"/>
    <property type="match status" value="1"/>
</dbReference>
<feature type="region of interest" description="Disordered" evidence="13">
    <location>
        <begin position="610"/>
        <end position="633"/>
    </location>
</feature>
<dbReference type="CDD" id="cd09868">
    <property type="entry name" value="PIN_XPG_RAD2"/>
    <property type="match status" value="2"/>
</dbReference>
<accession>A0A1Y1LR17</accession>
<feature type="compositionally biased region" description="Basic and acidic residues" evidence="13">
    <location>
        <begin position="308"/>
        <end position="328"/>
    </location>
</feature>
<dbReference type="InterPro" id="IPR006085">
    <property type="entry name" value="XPG_DNA_repair_N"/>
</dbReference>
<dbReference type="Pfam" id="PF00867">
    <property type="entry name" value="XPG_I"/>
    <property type="match status" value="1"/>
</dbReference>
<dbReference type="GO" id="GO:0004520">
    <property type="term" value="F:DNA endonuclease activity"/>
    <property type="evidence" value="ECO:0007669"/>
    <property type="project" value="TreeGrafter"/>
</dbReference>
<dbReference type="InterPro" id="IPR008918">
    <property type="entry name" value="HhH2"/>
</dbReference>
<evidence type="ECO:0000256" key="12">
    <source>
        <dbReference type="ARBA" id="ARBA00023242"/>
    </source>
</evidence>
<evidence type="ECO:0000256" key="4">
    <source>
        <dbReference type="ARBA" id="ARBA00022553"/>
    </source>
</evidence>
<feature type="compositionally biased region" description="Basic residues" evidence="13">
    <location>
        <begin position="973"/>
        <end position="984"/>
    </location>
</feature>
<dbReference type="PANTHER" id="PTHR16171:SF7">
    <property type="entry name" value="DNA REPAIR PROTEIN RAD2"/>
    <property type="match status" value="1"/>
</dbReference>
<keyword evidence="4" id="KW-0597">Phosphoprotein</keyword>
<dbReference type="Pfam" id="PF00752">
    <property type="entry name" value="XPG_N"/>
    <property type="match status" value="1"/>
</dbReference>
<feature type="compositionally biased region" description="Low complexity" evidence="13">
    <location>
        <begin position="343"/>
        <end position="359"/>
    </location>
</feature>
<dbReference type="PRINTS" id="PR00853">
    <property type="entry name" value="XPGRADSUPER"/>
</dbReference>
<dbReference type="GO" id="GO:0006289">
    <property type="term" value="P:nucleotide-excision repair"/>
    <property type="evidence" value="ECO:0007669"/>
    <property type="project" value="InterPro"/>
</dbReference>
<feature type="region of interest" description="Disordered" evidence="13">
    <location>
        <begin position="1001"/>
        <end position="1025"/>
    </location>
</feature>
<evidence type="ECO:0000256" key="11">
    <source>
        <dbReference type="ARBA" id="ARBA00023204"/>
    </source>
</evidence>
<evidence type="ECO:0000256" key="3">
    <source>
        <dbReference type="ARBA" id="ARBA00005283"/>
    </source>
</evidence>
<evidence type="ECO:0000256" key="8">
    <source>
        <dbReference type="ARBA" id="ARBA00022763"/>
    </source>
</evidence>
<dbReference type="InterPro" id="IPR006084">
    <property type="entry name" value="XPG/Rad2"/>
</dbReference>
<dbReference type="Gene3D" id="1.10.150.20">
    <property type="entry name" value="5' to 3' exonuclease, C-terminal subdomain"/>
    <property type="match status" value="1"/>
</dbReference>
<comment type="cofactor">
    <cofactor evidence="1">
        <name>Mg(2+)</name>
        <dbReference type="ChEBI" id="CHEBI:18420"/>
    </cofactor>
</comment>
<feature type="compositionally biased region" description="Basic and acidic residues" evidence="13">
    <location>
        <begin position="922"/>
        <end position="946"/>
    </location>
</feature>
<dbReference type="GO" id="GO:0016788">
    <property type="term" value="F:hydrolase activity, acting on ester bonds"/>
    <property type="evidence" value="ECO:0007669"/>
    <property type="project" value="InterPro"/>
</dbReference>
<organism evidence="16">
    <name type="scientific">Photinus pyralis</name>
    <name type="common">Common eastern firefly</name>
    <name type="synonym">Lampyris pyralis</name>
    <dbReference type="NCBI Taxonomy" id="7054"/>
    <lineage>
        <taxon>Eukaryota</taxon>
        <taxon>Metazoa</taxon>
        <taxon>Ecdysozoa</taxon>
        <taxon>Arthropoda</taxon>
        <taxon>Hexapoda</taxon>
        <taxon>Insecta</taxon>
        <taxon>Pterygota</taxon>
        <taxon>Neoptera</taxon>
        <taxon>Endopterygota</taxon>
        <taxon>Coleoptera</taxon>
        <taxon>Polyphaga</taxon>
        <taxon>Elateriformia</taxon>
        <taxon>Elateroidea</taxon>
        <taxon>Lampyridae</taxon>
        <taxon>Lampyrinae</taxon>
        <taxon>Photinus</taxon>
    </lineage>
</organism>
<dbReference type="SUPFAM" id="SSF47807">
    <property type="entry name" value="5' to 3' exonuclease, C-terminal subdomain"/>
    <property type="match status" value="1"/>
</dbReference>
<dbReference type="PANTHER" id="PTHR16171">
    <property type="entry name" value="DNA REPAIR PROTEIN COMPLEMENTING XP-G CELLS-RELATED"/>
    <property type="match status" value="1"/>
</dbReference>
<dbReference type="EMBL" id="GEZM01050948">
    <property type="protein sequence ID" value="JAV75278.1"/>
    <property type="molecule type" value="Transcribed_RNA"/>
</dbReference>
<evidence type="ECO:0000313" key="16">
    <source>
        <dbReference type="EMBL" id="JAV75278.1"/>
    </source>
</evidence>
<feature type="compositionally biased region" description="Basic and acidic residues" evidence="13">
    <location>
        <begin position="955"/>
        <end position="965"/>
    </location>
</feature>
<keyword evidence="9" id="KW-0378">Hydrolase</keyword>
<dbReference type="AlphaFoldDB" id="A0A1Y1LR17"/>
<keyword evidence="6" id="KW-0479">Metal-binding</keyword>
<evidence type="ECO:0000259" key="14">
    <source>
        <dbReference type="SMART" id="SM00484"/>
    </source>
</evidence>
<feature type="compositionally biased region" description="Basic and acidic residues" evidence="13">
    <location>
        <begin position="1009"/>
        <end position="1025"/>
    </location>
</feature>
<evidence type="ECO:0000256" key="5">
    <source>
        <dbReference type="ARBA" id="ARBA00022722"/>
    </source>
</evidence>
<dbReference type="SUPFAM" id="SSF88723">
    <property type="entry name" value="PIN domain-like"/>
    <property type="match status" value="1"/>
</dbReference>